<comment type="caution">
    <text evidence="5">The sequence shown here is derived from an EMBL/GenBank/DDBJ whole genome shotgun (WGS) entry which is preliminary data.</text>
</comment>
<dbReference type="AlphaFoldDB" id="A0AAN4RL41"/>
<feature type="domain" description="YhaN AAA" evidence="3">
    <location>
        <begin position="1"/>
        <end position="204"/>
    </location>
</feature>
<keyword evidence="1" id="KW-0175">Coiled coil</keyword>
<evidence type="ECO:0000313" key="7">
    <source>
        <dbReference type="Proteomes" id="UP000886607"/>
    </source>
</evidence>
<dbReference type="EMBL" id="BKBQ01000002">
    <property type="protein sequence ID" value="GEQ53355.1"/>
    <property type="molecule type" value="Genomic_DNA"/>
</dbReference>
<name>A0AAN4RL41_9ENTE</name>
<keyword evidence="2" id="KW-1133">Transmembrane helix</keyword>
<dbReference type="SUPFAM" id="SSF52540">
    <property type="entry name" value="P-loop containing nucleoside triphosphate hydrolases"/>
    <property type="match status" value="1"/>
</dbReference>
<evidence type="ECO:0000313" key="5">
    <source>
        <dbReference type="EMBL" id="GEQ53355.1"/>
    </source>
</evidence>
<feature type="coiled-coil region" evidence="1">
    <location>
        <begin position="182"/>
        <end position="296"/>
    </location>
</feature>
<gene>
    <name evidence="4" type="ORF">TK11N_01600</name>
    <name evidence="5" type="ORF">TK2N_01990</name>
</gene>
<evidence type="ECO:0000256" key="1">
    <source>
        <dbReference type="SAM" id="Coils"/>
    </source>
</evidence>
<dbReference type="Proteomes" id="UP000886597">
    <property type="component" value="Unassembled WGS sequence"/>
</dbReference>
<protein>
    <submittedName>
        <fullName evidence="5">DNA repair ATPase</fullName>
    </submittedName>
</protein>
<reference evidence="5" key="1">
    <citation type="submission" date="2019-08" db="EMBL/GenBank/DDBJ databases">
        <authorList>
            <person name="Ishikawa M."/>
            <person name="Suzuki T."/>
            <person name="Matsutani M."/>
        </authorList>
    </citation>
    <scope>NUCLEOTIDE SEQUENCE</scope>
    <source>
        <strain evidence="5">7C1</strain>
        <strain evidence="4">8C4</strain>
    </source>
</reference>
<keyword evidence="2" id="KW-0812">Transmembrane</keyword>
<dbReference type="EMBL" id="BKBO01000002">
    <property type="protein sequence ID" value="GEQ48308.1"/>
    <property type="molecule type" value="Genomic_DNA"/>
</dbReference>
<evidence type="ECO:0000259" key="3">
    <source>
        <dbReference type="Pfam" id="PF13514"/>
    </source>
</evidence>
<accession>A0AAN4RL41</accession>
<reference evidence="5" key="2">
    <citation type="journal article" date="2020" name="Int. Dairy J.">
        <title>Lactic acid bacterial diversity in Brie cheese focusing on salt concentration and pH of isolation medium and characterisation of halophilic and alkaliphilic lactic acid bacterial isolates.</title>
        <authorList>
            <person name="Unno R."/>
            <person name="Matsutani M."/>
            <person name="Suzuki T."/>
            <person name="Kodama K."/>
            <person name="Matsushita H."/>
            <person name="Yamasato K."/>
            <person name="Koizumi Y."/>
            <person name="Ishikawa M."/>
        </authorList>
    </citation>
    <scope>NUCLEOTIDE SEQUENCE</scope>
    <source>
        <strain evidence="5">7C1</strain>
        <strain evidence="4">8C4</strain>
    </source>
</reference>
<proteinExistence type="predicted"/>
<dbReference type="Gene3D" id="3.40.50.300">
    <property type="entry name" value="P-loop containing nucleotide triphosphate hydrolases"/>
    <property type="match status" value="2"/>
</dbReference>
<feature type="coiled-coil region" evidence="1">
    <location>
        <begin position="322"/>
        <end position="413"/>
    </location>
</feature>
<dbReference type="PANTHER" id="PTHR41259">
    <property type="entry name" value="DOUBLE-STRAND BREAK REPAIR RAD50 ATPASE, PUTATIVE-RELATED"/>
    <property type="match status" value="1"/>
</dbReference>
<evidence type="ECO:0000313" key="4">
    <source>
        <dbReference type="EMBL" id="GEQ48308.1"/>
    </source>
</evidence>
<dbReference type="Proteomes" id="UP000886607">
    <property type="component" value="Unassembled WGS sequence"/>
</dbReference>
<keyword evidence="2" id="KW-0472">Membrane</keyword>
<dbReference type="InterPro" id="IPR038734">
    <property type="entry name" value="YhaN_AAA"/>
</dbReference>
<feature type="coiled-coil region" evidence="1">
    <location>
        <begin position="482"/>
        <end position="516"/>
    </location>
</feature>
<organism evidence="5 6">
    <name type="scientific">Tetragenococcus koreensis</name>
    <dbReference type="NCBI Taxonomy" id="290335"/>
    <lineage>
        <taxon>Bacteria</taxon>
        <taxon>Bacillati</taxon>
        <taxon>Bacillota</taxon>
        <taxon>Bacilli</taxon>
        <taxon>Lactobacillales</taxon>
        <taxon>Enterococcaceae</taxon>
        <taxon>Tetragenococcus</taxon>
    </lineage>
</organism>
<dbReference type="InterPro" id="IPR027417">
    <property type="entry name" value="P-loop_NTPase"/>
</dbReference>
<dbReference type="Pfam" id="PF13514">
    <property type="entry name" value="AAA_27"/>
    <property type="match status" value="1"/>
</dbReference>
<dbReference type="PANTHER" id="PTHR41259:SF1">
    <property type="entry name" value="DOUBLE-STRAND BREAK REPAIR RAD50 ATPASE, PUTATIVE-RELATED"/>
    <property type="match status" value="1"/>
</dbReference>
<keyword evidence="7" id="KW-1185">Reference proteome</keyword>
<feature type="coiled-coil region" evidence="1">
    <location>
        <begin position="678"/>
        <end position="716"/>
    </location>
</feature>
<evidence type="ECO:0000256" key="2">
    <source>
        <dbReference type="SAM" id="Phobius"/>
    </source>
</evidence>
<evidence type="ECO:0000313" key="6">
    <source>
        <dbReference type="Proteomes" id="UP000886597"/>
    </source>
</evidence>
<feature type="transmembrane region" description="Helical" evidence="2">
    <location>
        <begin position="420"/>
        <end position="438"/>
    </location>
</feature>
<dbReference type="RefSeq" id="WP_202583443.1">
    <property type="nucleotide sequence ID" value="NZ_BKBO01000002.1"/>
</dbReference>
<sequence>MELKKAEITGFGHYRNQTFEFLSGNQLFYGDNEVGKSTLYQFILTMLFGFSKKSSKKRDYTPRDGAAYGGRLWLIVEPYGEILIERFRKVNRGKAKLFIEGAEKDEKILTEILAPLNKVVFQDVFTFQQEQLTQIDCLEEKELQTSLISLGITGSQQLMEKIQTYQKENQQLFKPRAKKLTLNQQLRSWQDLKETIQQQEAEEENVQKAYQKIADFDQELQDLSEEQKKLQTEEKSLNQKKSHWSLYEEWLELRAMEKSRVSEEEQKELRHFYHEYQNLTEKIQKKEDELAQLEQGQESDRYFFYLDHEKEIQDLLHLDVPIMRLKDEKQQLFQNKEDLDQILLNLKQKWGWTEQTPPQDLTDSIDSAISKVEQLNEQIRQKELQIQWLKERRRLAEEEIDQLEKKYPELLNSAKTQKSSLFFTLGIGFSFIAAGWFLSMPLNLITFAIGIMSLGIAALKSYQKKNPSSKIKPTWQEKLLQLDSYAEEIFNEENNLKRLKQQEQKLNTELQAAFGQDNTMQDWHVIVQTYRNDQEKYEKAISDYASIQGQLTTANKQRNELEARFQFLAEWLPIANKELSEKQEIVQKFSAQMQETKMTRLQQPSTLLAQQLKQNKEERNQLFADYTTLLEMVGLEQPTEIPLWIKQWEARQKKLTRKDELAAILHPIFPKDITHEQLTQYLAENQATQEKIQEQTNQVLEEKQRLQLQVEYLQKNGTLDMLYQEENRMLSEIHETALKWSTNQLLIAFLSDLASELSEQQLPQLFKQTSYYFALLTNGHYQKVLLVDGVINAVSKEETFAIYELSTGTKDQLIMAIRFAYLFMQKERSISPVIIDDGWLHYDSTRKENLAKLLEEFGKDYQVICLSSDKEMVSYYQRLEQSVIKF</sequence>